<feature type="compositionally biased region" description="Basic residues" evidence="1">
    <location>
        <begin position="27"/>
        <end position="51"/>
    </location>
</feature>
<name>A0AAV4NAE9_CAEEX</name>
<evidence type="ECO:0000313" key="3">
    <source>
        <dbReference type="Proteomes" id="UP001054945"/>
    </source>
</evidence>
<feature type="compositionally biased region" description="Basic and acidic residues" evidence="1">
    <location>
        <begin position="10"/>
        <end position="26"/>
    </location>
</feature>
<comment type="caution">
    <text evidence="2">The sequence shown here is derived from an EMBL/GenBank/DDBJ whole genome shotgun (WGS) entry which is preliminary data.</text>
</comment>
<protein>
    <submittedName>
        <fullName evidence="2">Uncharacterized protein</fullName>
    </submittedName>
</protein>
<dbReference type="Proteomes" id="UP001054945">
    <property type="component" value="Unassembled WGS sequence"/>
</dbReference>
<evidence type="ECO:0000313" key="2">
    <source>
        <dbReference type="EMBL" id="GIX80459.1"/>
    </source>
</evidence>
<dbReference type="AlphaFoldDB" id="A0AAV4NAE9"/>
<keyword evidence="3" id="KW-1185">Reference proteome</keyword>
<evidence type="ECO:0000256" key="1">
    <source>
        <dbReference type="SAM" id="MobiDB-lite"/>
    </source>
</evidence>
<organism evidence="2 3">
    <name type="scientific">Caerostris extrusa</name>
    <name type="common">Bark spider</name>
    <name type="synonym">Caerostris bankana</name>
    <dbReference type="NCBI Taxonomy" id="172846"/>
    <lineage>
        <taxon>Eukaryota</taxon>
        <taxon>Metazoa</taxon>
        <taxon>Ecdysozoa</taxon>
        <taxon>Arthropoda</taxon>
        <taxon>Chelicerata</taxon>
        <taxon>Arachnida</taxon>
        <taxon>Araneae</taxon>
        <taxon>Araneomorphae</taxon>
        <taxon>Entelegynae</taxon>
        <taxon>Araneoidea</taxon>
        <taxon>Araneidae</taxon>
        <taxon>Caerostris</taxon>
    </lineage>
</organism>
<gene>
    <name evidence="2" type="ORF">CEXT_743731</name>
</gene>
<proteinExistence type="predicted"/>
<dbReference type="EMBL" id="BPLR01020595">
    <property type="protein sequence ID" value="GIX80459.1"/>
    <property type="molecule type" value="Genomic_DNA"/>
</dbReference>
<sequence>MAQFSFSRNRNSDDGKQEKAAEEERHFRKHLNVSKYLKNNRHNLSSRRSRRQSSLSLEILTSMMTKTMMASRRRQQKKKGIFIAPQCVEVLEEQQP</sequence>
<accession>A0AAV4NAE9</accession>
<reference evidence="2 3" key="1">
    <citation type="submission" date="2021-06" db="EMBL/GenBank/DDBJ databases">
        <title>Caerostris extrusa draft genome.</title>
        <authorList>
            <person name="Kono N."/>
            <person name="Arakawa K."/>
        </authorList>
    </citation>
    <scope>NUCLEOTIDE SEQUENCE [LARGE SCALE GENOMIC DNA]</scope>
</reference>
<feature type="region of interest" description="Disordered" evidence="1">
    <location>
        <begin position="1"/>
        <end position="55"/>
    </location>
</feature>